<proteinExistence type="predicted"/>
<dbReference type="EMBL" id="AJSR01000618">
    <property type="protein sequence ID" value="EKM32713.1"/>
    <property type="molecule type" value="Genomic_DNA"/>
</dbReference>
<dbReference type="GeneID" id="83583819"/>
<organism evidence="5 6">
    <name type="scientific">Vibrio harveyi</name>
    <name type="common">Beneckea harveyi</name>
    <dbReference type="NCBI Taxonomy" id="669"/>
    <lineage>
        <taxon>Bacteria</taxon>
        <taxon>Pseudomonadati</taxon>
        <taxon>Pseudomonadota</taxon>
        <taxon>Gammaproteobacteria</taxon>
        <taxon>Vibrionales</taxon>
        <taxon>Vibrionaceae</taxon>
        <taxon>Vibrio</taxon>
    </lineage>
</organism>
<keyword evidence="1" id="KW-0175">Coiled coil</keyword>
<dbReference type="InterPro" id="IPR050739">
    <property type="entry name" value="MFP"/>
</dbReference>
<dbReference type="Gene3D" id="2.40.50.100">
    <property type="match status" value="1"/>
</dbReference>
<keyword evidence="2" id="KW-1133">Transmembrane helix</keyword>
<evidence type="ECO:0000313" key="5">
    <source>
        <dbReference type="EMBL" id="EKM32713.1"/>
    </source>
</evidence>
<evidence type="ECO:0000256" key="2">
    <source>
        <dbReference type="SAM" id="Phobius"/>
    </source>
</evidence>
<reference evidence="5 6" key="1">
    <citation type="submission" date="2012-10" db="EMBL/GenBank/DDBJ databases">
        <title>Genome sequence of Vibrio Cholerae HENC-02.</title>
        <authorList>
            <person name="Eppinger M."/>
            <person name="Hasan N.A."/>
            <person name="Sengamalay N."/>
            <person name="Hine E."/>
            <person name="Su Q."/>
            <person name="Daugherty S.C."/>
            <person name="Young S."/>
            <person name="Sadzewicz L."/>
            <person name="Tallon L."/>
            <person name="Cebula T.A."/>
            <person name="Ravel J."/>
            <person name="Colwell R.R."/>
        </authorList>
    </citation>
    <scope>NUCLEOTIDE SEQUENCE [LARGE SCALE GENOMIC DNA]</scope>
    <source>
        <strain evidence="5 6">HENC-02</strain>
    </source>
</reference>
<accession>A0A454D9W7</accession>
<dbReference type="Pfam" id="PF25973">
    <property type="entry name" value="BSH_CzcB"/>
    <property type="match status" value="1"/>
</dbReference>
<dbReference type="InterPro" id="IPR058647">
    <property type="entry name" value="BSH_CzcB-like"/>
</dbReference>
<feature type="transmembrane region" description="Helical" evidence="2">
    <location>
        <begin position="35"/>
        <end position="54"/>
    </location>
</feature>
<dbReference type="Proteomes" id="UP000067422">
    <property type="component" value="Chromosome 2"/>
</dbReference>
<evidence type="ECO:0000313" key="7">
    <source>
        <dbReference type="Proteomes" id="UP000067422"/>
    </source>
</evidence>
<keyword evidence="7" id="KW-1185">Reference proteome</keyword>
<dbReference type="STRING" id="669.AL538_21905"/>
<keyword evidence="2" id="KW-0472">Membrane</keyword>
<gene>
    <name evidence="4" type="ORF">AL538_21905</name>
    <name evidence="5" type="ORF">VCHENC02_1755</name>
</gene>
<protein>
    <submittedName>
        <fullName evidence="5">Biotin-requiring enzyme family protein</fullName>
    </submittedName>
    <submittedName>
        <fullName evidence="4">HlyD family secretion protein</fullName>
    </submittedName>
</protein>
<dbReference type="EMBL" id="CP014039">
    <property type="protein sequence ID" value="AMG00346.1"/>
    <property type="molecule type" value="Genomic_DNA"/>
</dbReference>
<dbReference type="RefSeq" id="WP_009697177.1">
    <property type="nucleotide sequence ID" value="NZ_BGNF01000028.1"/>
</dbReference>
<evidence type="ECO:0000259" key="3">
    <source>
        <dbReference type="Pfam" id="PF25973"/>
    </source>
</evidence>
<reference evidence="4" key="3">
    <citation type="submission" date="2018-01" db="EMBL/GenBank/DDBJ databases">
        <title>FDA dAtabase for Regulatory Grade micrObial Sequences (FDA-ARGOS): Supporting development and validation of Infectious Disease Dx tests.</title>
        <authorList>
            <person name="Hoffmann M."/>
            <person name="Allard M."/>
            <person name="Evans P."/>
            <person name="Brown E."/>
            <person name="Tallon L."/>
            <person name="Sadzewicz L."/>
            <person name="Sengamalay N."/>
            <person name="Ott S."/>
            <person name="Godinez A."/>
            <person name="Nagaraj S."/>
            <person name="Vyas G."/>
            <person name="Aluvathingal J."/>
            <person name="Nadendla S."/>
            <person name="Geyer C."/>
            <person name="Sichtig H."/>
        </authorList>
    </citation>
    <scope>NUCLEOTIDE SEQUENCE</scope>
    <source>
        <strain evidence="4">FDAARGOS_107</strain>
    </source>
</reference>
<dbReference type="PANTHER" id="PTHR30386">
    <property type="entry name" value="MEMBRANE FUSION SUBUNIT OF EMRAB-TOLC MULTIDRUG EFFLUX PUMP"/>
    <property type="match status" value="1"/>
</dbReference>
<evidence type="ECO:0000256" key="1">
    <source>
        <dbReference type="SAM" id="Coils"/>
    </source>
</evidence>
<keyword evidence="2" id="KW-0812">Transmembrane</keyword>
<dbReference type="PANTHER" id="PTHR30386:SF28">
    <property type="entry name" value="EXPORTED PROTEIN"/>
    <property type="match status" value="1"/>
</dbReference>
<sequence length="345" mass="38460">MKVNFHLDKKNKPQSESGMKVAYGQAKRGGYRLRWYLILAIVISPLLFMAYYLFKTQILVTAPGIVTSYPLTITATQAAIVGPIPANVGDEVGKGQSLILLADSALNKEVEFLQKELVSLSNNKVQSTDELYQQAIASTKTSLAKVQQIQQKYDQFRKKGQVSEVDYAAVVNVSNAIDSQLSDQEIAYINAKRDREQLALAGPVAQQYRALMQELVVKRAQQESLTFRAPFSGRVLDIHVHEGQRVTENAPLLTVAQNVTPDITAFLNPKYLDYSQKGTKAKVIFPDGKKLSATVSRPVEVVNKLPQELQSPFEGQPAYLKVTLSFDEPVEQTRWIEGVEVEVRF</sequence>
<evidence type="ECO:0000313" key="4">
    <source>
        <dbReference type="EMBL" id="AMG00346.1"/>
    </source>
</evidence>
<reference evidence="7" key="2">
    <citation type="submission" date="2015-12" db="EMBL/GenBank/DDBJ databases">
        <title>FDA dAtabase for Regulatory Grade micrObial Sequences (FDA-ARGOS): Supporting development and validation of Infectious Disease Dx tests.</title>
        <authorList>
            <person name="Hoffmann M."/>
            <person name="Allard M."/>
            <person name="Evans P."/>
            <person name="Brown E."/>
            <person name="Tallon L.J."/>
            <person name="Sadzewicz L."/>
            <person name="Sengamalay N."/>
            <person name="Ott S."/>
            <person name="Godinez A."/>
            <person name="Nagaraj S."/>
            <person name="Vyas G."/>
            <person name="Aluvathingal J."/>
            <person name="Nadendla S."/>
            <person name="Geyer C."/>
            <person name="Sichtig H."/>
        </authorList>
    </citation>
    <scope>NUCLEOTIDE SEQUENCE [LARGE SCALE GENOMIC DNA]</scope>
    <source>
        <strain evidence="7">ATCC 43516</strain>
    </source>
</reference>
<dbReference type="AlphaFoldDB" id="A0A454D9W7"/>
<feature type="coiled-coil region" evidence="1">
    <location>
        <begin position="103"/>
        <end position="130"/>
    </location>
</feature>
<evidence type="ECO:0000313" key="6">
    <source>
        <dbReference type="Proteomes" id="UP000008367"/>
    </source>
</evidence>
<feature type="domain" description="CzcB-like barrel-sandwich hybrid" evidence="3">
    <location>
        <begin position="73"/>
        <end position="256"/>
    </location>
</feature>
<dbReference type="OrthoDB" id="3084at2"/>
<name>A0A454D9W7_VIBHA</name>
<dbReference type="Proteomes" id="UP000008367">
    <property type="component" value="Unassembled WGS sequence"/>
</dbReference>
<dbReference type="KEGG" id="vhr:AL538_21905"/>